<dbReference type="InterPro" id="IPR023393">
    <property type="entry name" value="START-like_dom_sf"/>
</dbReference>
<dbReference type="Gene3D" id="3.30.530.20">
    <property type="match status" value="1"/>
</dbReference>
<reference evidence="4" key="1">
    <citation type="submission" date="2018-05" db="EMBL/GenBank/DDBJ databases">
        <title>Micromonospora globispora sp. nov. and Micromonospora rugosa sp. nov., isolated from marine sediment.</title>
        <authorList>
            <person name="Carro L."/>
            <person name="Aysel V."/>
            <person name="Cetin D."/>
            <person name="Igual J.M."/>
            <person name="Klenk H.-P."/>
            <person name="Trujillo M.E."/>
            <person name="Sahin N."/>
        </authorList>
    </citation>
    <scope>NUCLEOTIDE SEQUENCE [LARGE SCALE GENOMIC DNA]</scope>
    <source>
        <strain evidence="4">S2904</strain>
    </source>
</reference>
<dbReference type="SUPFAM" id="SSF55961">
    <property type="entry name" value="Bet v1-like"/>
    <property type="match status" value="1"/>
</dbReference>
<dbReference type="EMBL" id="QGSV01000268">
    <property type="protein sequence ID" value="PWU45118.1"/>
    <property type="molecule type" value="Genomic_DNA"/>
</dbReference>
<evidence type="ECO:0000259" key="2">
    <source>
        <dbReference type="Pfam" id="PF08327"/>
    </source>
</evidence>
<evidence type="ECO:0000313" key="3">
    <source>
        <dbReference type="EMBL" id="PWU45118.1"/>
    </source>
</evidence>
<name>A0A317JXK9_9ACTN</name>
<dbReference type="OrthoDB" id="9803476at2"/>
<protein>
    <submittedName>
        <fullName evidence="3">ATPase</fullName>
    </submittedName>
</protein>
<evidence type="ECO:0000313" key="4">
    <source>
        <dbReference type="Proteomes" id="UP000245683"/>
    </source>
</evidence>
<dbReference type="CDD" id="cd08899">
    <property type="entry name" value="SRPBCC_CalC_Aha1-like_6"/>
    <property type="match status" value="1"/>
</dbReference>
<dbReference type="InterPro" id="IPR013538">
    <property type="entry name" value="ASHA1/2-like_C"/>
</dbReference>
<comment type="similarity">
    <text evidence="1">Belongs to the AHA1 family.</text>
</comment>
<organism evidence="3 4">
    <name type="scientific">Micromonospora globispora</name>
    <dbReference type="NCBI Taxonomy" id="1450148"/>
    <lineage>
        <taxon>Bacteria</taxon>
        <taxon>Bacillati</taxon>
        <taxon>Actinomycetota</taxon>
        <taxon>Actinomycetes</taxon>
        <taxon>Micromonosporales</taxon>
        <taxon>Micromonosporaceae</taxon>
        <taxon>Micromonospora</taxon>
    </lineage>
</organism>
<keyword evidence="4" id="KW-1185">Reference proteome</keyword>
<accession>A0A317JXK9</accession>
<dbReference type="Pfam" id="PF08327">
    <property type="entry name" value="AHSA1"/>
    <property type="match status" value="1"/>
</dbReference>
<feature type="domain" description="Activator of Hsp90 ATPase homologue 1/2-like C-terminal" evidence="2">
    <location>
        <begin position="33"/>
        <end position="138"/>
    </location>
</feature>
<comment type="caution">
    <text evidence="3">The sequence shown here is derived from an EMBL/GenBank/DDBJ whole genome shotgun (WGS) entry which is preliminary data.</text>
</comment>
<sequence length="180" mass="19923">MDRDSFRPGPLAEVSRVPADGEWDLMFVRDLRHPPEKVWAALTEPDQLAQWAPFLASRDLGAPGDATLSTVNGDETFDQPATVLRAERPTLLEYTWGDGLLRWELTPSGSGTRLTLRHRVEKPDLAPMMAAGWHLCLDVAGHLLDGDPVGPIRGAEAMDFGWTELRDAYAERLDGEPPAR</sequence>
<dbReference type="Proteomes" id="UP000245683">
    <property type="component" value="Unassembled WGS sequence"/>
</dbReference>
<proteinExistence type="inferred from homology"/>
<evidence type="ECO:0000256" key="1">
    <source>
        <dbReference type="ARBA" id="ARBA00006817"/>
    </source>
</evidence>
<dbReference type="RefSeq" id="WP_109946596.1">
    <property type="nucleotide sequence ID" value="NZ_QGGF01000448.1"/>
</dbReference>
<gene>
    <name evidence="3" type="ORF">DLJ46_22490</name>
</gene>
<dbReference type="AlphaFoldDB" id="A0A317JXK9"/>